<evidence type="ECO:0000313" key="5">
    <source>
        <dbReference type="EMBL" id="KAL3622528.1"/>
    </source>
</evidence>
<evidence type="ECO:0000256" key="1">
    <source>
        <dbReference type="ARBA" id="ARBA00009861"/>
    </source>
</evidence>
<organism evidence="5 6">
    <name type="scientific">Castilleja foliolosa</name>
    <dbReference type="NCBI Taxonomy" id="1961234"/>
    <lineage>
        <taxon>Eukaryota</taxon>
        <taxon>Viridiplantae</taxon>
        <taxon>Streptophyta</taxon>
        <taxon>Embryophyta</taxon>
        <taxon>Tracheophyta</taxon>
        <taxon>Spermatophyta</taxon>
        <taxon>Magnoliopsida</taxon>
        <taxon>eudicotyledons</taxon>
        <taxon>Gunneridae</taxon>
        <taxon>Pentapetalae</taxon>
        <taxon>asterids</taxon>
        <taxon>lamiids</taxon>
        <taxon>Lamiales</taxon>
        <taxon>Orobanchaceae</taxon>
        <taxon>Pedicularideae</taxon>
        <taxon>Castillejinae</taxon>
        <taxon>Castilleja</taxon>
    </lineage>
</organism>
<keyword evidence="2" id="KW-0808">Transferase</keyword>
<name>A0ABD3BYD7_9LAMI</name>
<proteinExistence type="inferred from homology"/>
<dbReference type="EMBL" id="JAVIJP010000060">
    <property type="protein sequence ID" value="KAL3622528.1"/>
    <property type="molecule type" value="Genomic_DNA"/>
</dbReference>
<sequence length="433" mass="49163">MEVHNVQIISRENIKPSSPTPHHQHHLKLSYLDQLSPHLYFPAIFFYQAHQLATSNHVQMSQHLKQSLSHTLTTFYPFAGRLQGDSTLRCNDAGVDFVHARAHAHLINDVITQQPNVHEDLLKRYLPVDPTIGGLCNETTLLVVQVTFFDCGGVSIGMCFSHRVADCASIMKFLDVWTATCRTENNNNNNNNNNNKEIISFDLANYFPTRDFSGIEIPRFPISDKDFWTKRFVFDKVKLAALSQLATIKDPTRVELVSAFIWKSFIEMTTKPNRKKVFAAFHAVNLRTRVDLENAFGNCLMSAIASTDSSSGGTEESQDLVNKLRRSIRRIDKDYIWKARDNGDGYLSDLFEYLSLLQKGELEYCRFSSWCSFPVYEVDFGWGKPVCVGTAGVPLKNVIVLVNSRCGEGIEAWVKMNQHNLQVLETKFKLICG</sequence>
<dbReference type="AlphaFoldDB" id="A0ABD3BYD7"/>
<dbReference type="Gene3D" id="3.30.559.10">
    <property type="entry name" value="Chloramphenicol acetyltransferase-like domain"/>
    <property type="match status" value="2"/>
</dbReference>
<keyword evidence="3" id="KW-0012">Acyltransferase</keyword>
<dbReference type="InterPro" id="IPR023213">
    <property type="entry name" value="CAT-like_dom_sf"/>
</dbReference>
<feature type="compositionally biased region" description="Polar residues" evidence="4">
    <location>
        <begin position="7"/>
        <end position="21"/>
    </location>
</feature>
<dbReference type="PANTHER" id="PTHR31623">
    <property type="entry name" value="F21J9.9"/>
    <property type="match status" value="1"/>
</dbReference>
<reference evidence="6" key="1">
    <citation type="journal article" date="2024" name="IScience">
        <title>Strigolactones Initiate the Formation of Haustorium-like Structures in Castilleja.</title>
        <authorList>
            <person name="Buerger M."/>
            <person name="Peterson D."/>
            <person name="Chory J."/>
        </authorList>
    </citation>
    <scope>NUCLEOTIDE SEQUENCE [LARGE SCALE GENOMIC DNA]</scope>
</reference>
<evidence type="ECO:0000256" key="4">
    <source>
        <dbReference type="SAM" id="MobiDB-lite"/>
    </source>
</evidence>
<evidence type="ECO:0000313" key="6">
    <source>
        <dbReference type="Proteomes" id="UP001632038"/>
    </source>
</evidence>
<dbReference type="Proteomes" id="UP001632038">
    <property type="component" value="Unassembled WGS sequence"/>
</dbReference>
<gene>
    <name evidence="5" type="ORF">CASFOL_033939</name>
</gene>
<evidence type="ECO:0000256" key="3">
    <source>
        <dbReference type="ARBA" id="ARBA00023315"/>
    </source>
</evidence>
<accession>A0ABD3BYD7</accession>
<protein>
    <submittedName>
        <fullName evidence="5">Uncharacterized protein</fullName>
    </submittedName>
</protein>
<keyword evidence="6" id="KW-1185">Reference proteome</keyword>
<comment type="similarity">
    <text evidence="1">Belongs to the plant acyltransferase family.</text>
</comment>
<dbReference type="PANTHER" id="PTHR31623:SF17">
    <property type="entry name" value="F21J9.9"/>
    <property type="match status" value="1"/>
</dbReference>
<feature type="region of interest" description="Disordered" evidence="4">
    <location>
        <begin position="1"/>
        <end position="23"/>
    </location>
</feature>
<dbReference type="GO" id="GO:0016746">
    <property type="term" value="F:acyltransferase activity"/>
    <property type="evidence" value="ECO:0007669"/>
    <property type="project" value="UniProtKB-KW"/>
</dbReference>
<comment type="caution">
    <text evidence="5">The sequence shown here is derived from an EMBL/GenBank/DDBJ whole genome shotgun (WGS) entry which is preliminary data.</text>
</comment>
<dbReference type="Pfam" id="PF02458">
    <property type="entry name" value="Transferase"/>
    <property type="match status" value="1"/>
</dbReference>
<evidence type="ECO:0000256" key="2">
    <source>
        <dbReference type="ARBA" id="ARBA00022679"/>
    </source>
</evidence>